<sequence>MTRLCLSVLSVIAVLGLGSGRVLDRDAQSSGDRHNEVLELLAKADPSENDIFDETVPEMEEEPEPANSRSPTQHILEELSRPKYIDASEFRNVEVLPPALDINRQLTLLAASKRIRPPVEIVHQQEEPVLDEELVKVFYRPGSPLFRDDFPSESIDYIIEPLESEVVSNSTDKVSPRISTSVSVSRSISYSNGSSAGLNVPANETVSSSTFSTTIASITSATLSTTPIAKTSNASAAASATTTASSPVEKFDAESLPLAETTAEFSPLIAEEDPSYVVVGEYPPYVESDAFRLAEPSEYPVEGALSPLAHILAGFGGEHGPFGGDVRRDGFIEGFRPDGF</sequence>
<feature type="chain" id="PRO_5034735113" evidence="1">
    <location>
        <begin position="21"/>
        <end position="340"/>
    </location>
</feature>
<evidence type="ECO:0000313" key="2">
    <source>
        <dbReference type="Proteomes" id="UP000694843"/>
    </source>
</evidence>
<evidence type="ECO:0000256" key="1">
    <source>
        <dbReference type="SAM" id="SignalP"/>
    </source>
</evidence>
<keyword evidence="1" id="KW-0732">Signal</keyword>
<dbReference type="AlphaFoldDB" id="A0A8B7PIM8"/>
<dbReference type="RefSeq" id="XP_018026018.1">
    <property type="nucleotide sequence ID" value="XM_018170529.2"/>
</dbReference>
<reference evidence="3" key="1">
    <citation type="submission" date="2025-08" db="UniProtKB">
        <authorList>
            <consortium name="RefSeq"/>
        </authorList>
    </citation>
    <scope>IDENTIFICATION</scope>
    <source>
        <tissue evidence="3">Whole organism</tissue>
    </source>
</reference>
<dbReference type="KEGG" id="hazt:108681495"/>
<dbReference type="OrthoDB" id="10550030at2759"/>
<organism evidence="2 3">
    <name type="scientific">Hyalella azteca</name>
    <name type="common">Amphipod</name>
    <dbReference type="NCBI Taxonomy" id="294128"/>
    <lineage>
        <taxon>Eukaryota</taxon>
        <taxon>Metazoa</taxon>
        <taxon>Ecdysozoa</taxon>
        <taxon>Arthropoda</taxon>
        <taxon>Crustacea</taxon>
        <taxon>Multicrustacea</taxon>
        <taxon>Malacostraca</taxon>
        <taxon>Eumalacostraca</taxon>
        <taxon>Peracarida</taxon>
        <taxon>Amphipoda</taxon>
        <taxon>Senticaudata</taxon>
        <taxon>Talitrida</taxon>
        <taxon>Talitroidea</taxon>
        <taxon>Hyalellidae</taxon>
        <taxon>Hyalella</taxon>
    </lineage>
</organism>
<evidence type="ECO:0000313" key="3">
    <source>
        <dbReference type="RefSeq" id="XP_018026018.1"/>
    </source>
</evidence>
<dbReference type="Proteomes" id="UP000694843">
    <property type="component" value="Unplaced"/>
</dbReference>
<accession>A0A8B7PIM8</accession>
<proteinExistence type="predicted"/>
<gene>
    <name evidence="3" type="primary">LOC108681495</name>
</gene>
<keyword evidence="2" id="KW-1185">Reference proteome</keyword>
<feature type="signal peptide" evidence="1">
    <location>
        <begin position="1"/>
        <end position="20"/>
    </location>
</feature>
<protein>
    <submittedName>
        <fullName evidence="3">Pinin</fullName>
    </submittedName>
</protein>
<name>A0A8B7PIM8_HYAAZ</name>
<dbReference type="GeneID" id="108681495"/>